<evidence type="ECO:0000256" key="2">
    <source>
        <dbReference type="ARBA" id="ARBA00022506"/>
    </source>
</evidence>
<keyword evidence="5" id="KW-0946">Virion</keyword>
<gene>
    <name evidence="13" type="ORF">SGPV122</name>
</gene>
<name>A0A0H4XWP3_9POXV</name>
<keyword evidence="11" id="KW-1160">Virus entry into host cell</keyword>
<keyword evidence="7" id="KW-0735">Signal-anchor</keyword>
<evidence type="ECO:0000313" key="14">
    <source>
        <dbReference type="Proteomes" id="UP000105007"/>
    </source>
</evidence>
<keyword evidence="9 12" id="KW-0472">Membrane</keyword>
<dbReference type="RefSeq" id="YP_009162494.1">
    <property type="nucleotide sequence ID" value="NC_027707.1"/>
</dbReference>
<evidence type="ECO:0000256" key="7">
    <source>
        <dbReference type="ARBA" id="ARBA00022968"/>
    </source>
</evidence>
<dbReference type="InterPro" id="IPR007987">
    <property type="entry name" value="Poxvirus_A21"/>
</dbReference>
<keyword evidence="10" id="KW-1015">Disulfide bond</keyword>
<evidence type="ECO:0000256" key="5">
    <source>
        <dbReference type="ARBA" id="ARBA00022844"/>
    </source>
</evidence>
<dbReference type="GO" id="GO:0055036">
    <property type="term" value="C:virion membrane"/>
    <property type="evidence" value="ECO:0007669"/>
    <property type="project" value="UniProtKB-SubCell"/>
</dbReference>
<evidence type="ECO:0000256" key="3">
    <source>
        <dbReference type="ARBA" id="ARBA00022595"/>
    </source>
</evidence>
<evidence type="ECO:0000256" key="11">
    <source>
        <dbReference type="ARBA" id="ARBA00023296"/>
    </source>
</evidence>
<dbReference type="GeneID" id="25392289"/>
<evidence type="ECO:0000256" key="9">
    <source>
        <dbReference type="ARBA" id="ARBA00023136"/>
    </source>
</evidence>
<dbReference type="Pfam" id="PF05323">
    <property type="entry name" value="Pox_A21"/>
    <property type="match status" value="1"/>
</dbReference>
<reference evidence="13 14" key="1">
    <citation type="journal article" date="2015" name="J. Virol.">
        <title>Salmon gill poxvirus, the deepest representative of the Chordopoxvirinae.</title>
        <authorList>
            <person name="Gjessing M.C."/>
            <person name="Yutin N."/>
            <person name="Tengs T."/>
            <person name="Senkevich T."/>
            <person name="Koonin E.V."/>
            <person name="Ronning H.P."/>
            <person name="Alarson M."/>
            <person name="Ylving S."/>
            <person name="Lie K.-I."/>
            <person name="Saure B."/>
            <person name="Tran L."/>
            <person name="Moss B."/>
            <person name="Dale O.B."/>
        </authorList>
    </citation>
    <scope>NUCLEOTIDE SEQUENCE [LARGE SCALE GENOMIC DNA]</scope>
    <source>
        <strain evidence="13">2012-04-F277-L3G</strain>
    </source>
</reference>
<keyword evidence="6" id="KW-0261">Viral envelope protein</keyword>
<dbReference type="GO" id="GO:0039663">
    <property type="term" value="P:membrane fusion involved in viral entry into host cell"/>
    <property type="evidence" value="ECO:0007669"/>
    <property type="project" value="UniProtKB-KW"/>
</dbReference>
<dbReference type="GO" id="GO:0019031">
    <property type="term" value="C:viral envelope"/>
    <property type="evidence" value="ECO:0007669"/>
    <property type="project" value="UniProtKB-KW"/>
</dbReference>
<sequence length="115" mass="12959">MILFALILFFHIFLYNFVIPGVMLKKKRNNRIFNDLSTKLPSNYICINNKWATVTFDSLDIDVLFIKTTNGANVNCDADPSNKNFTMTSCLSTDGFALPNGECGKALKHILVSYL</sequence>
<keyword evidence="4 12" id="KW-0812">Transmembrane</keyword>
<evidence type="ECO:0000256" key="10">
    <source>
        <dbReference type="ARBA" id="ARBA00023157"/>
    </source>
</evidence>
<proteinExistence type="predicted"/>
<evidence type="ECO:0000256" key="8">
    <source>
        <dbReference type="ARBA" id="ARBA00022989"/>
    </source>
</evidence>
<evidence type="ECO:0000256" key="12">
    <source>
        <dbReference type="SAM" id="Phobius"/>
    </source>
</evidence>
<keyword evidence="2" id="KW-1168">Fusion of virus membrane with host membrane</keyword>
<accession>A0A0H4XWP3</accession>
<evidence type="ECO:0000256" key="4">
    <source>
        <dbReference type="ARBA" id="ARBA00022692"/>
    </source>
</evidence>
<keyword evidence="3" id="KW-1162">Viral penetration into host cytoplasm</keyword>
<keyword evidence="14" id="KW-1185">Reference proteome</keyword>
<evidence type="ECO:0000256" key="1">
    <source>
        <dbReference type="ARBA" id="ARBA00004462"/>
    </source>
</evidence>
<dbReference type="Proteomes" id="UP000105007">
    <property type="component" value="Segment"/>
</dbReference>
<feature type="transmembrane region" description="Helical" evidence="12">
    <location>
        <begin position="6"/>
        <end position="24"/>
    </location>
</feature>
<dbReference type="GO" id="GO:0046718">
    <property type="term" value="P:symbiont entry into host cell"/>
    <property type="evidence" value="ECO:0007669"/>
    <property type="project" value="UniProtKB-KW"/>
</dbReference>
<evidence type="ECO:0000256" key="6">
    <source>
        <dbReference type="ARBA" id="ARBA00022879"/>
    </source>
</evidence>
<evidence type="ECO:0000313" key="13">
    <source>
        <dbReference type="EMBL" id="AKR04246.1"/>
    </source>
</evidence>
<comment type="subcellular location">
    <subcellularLocation>
        <location evidence="1">Virion membrane</location>
        <topology evidence="1">Single-pass type III membrane protein</topology>
    </subcellularLocation>
</comment>
<keyword evidence="8 12" id="KW-1133">Transmembrane helix</keyword>
<dbReference type="KEGG" id="vg:25392289"/>
<dbReference type="EMBL" id="KT159937">
    <property type="protein sequence ID" value="AKR04246.1"/>
    <property type="molecule type" value="Genomic_DNA"/>
</dbReference>
<organism evidence="13 14">
    <name type="scientific">Salmon gill poxvirus</name>
    <dbReference type="NCBI Taxonomy" id="1680908"/>
    <lineage>
        <taxon>Viruses</taxon>
        <taxon>Varidnaviria</taxon>
        <taxon>Bamfordvirae</taxon>
        <taxon>Nucleocytoviricota</taxon>
        <taxon>Pokkesviricetes</taxon>
        <taxon>Chitovirales</taxon>
        <taxon>Poxviridae</taxon>
        <taxon>Chordopoxvirinae</taxon>
        <taxon>Salmonpoxvirus</taxon>
        <taxon>Salmonpoxvirus gillpox</taxon>
        <taxon>Salmon gillpox virus</taxon>
    </lineage>
</organism>
<protein>
    <submittedName>
        <fullName evidence="13">A21 Protein</fullName>
    </submittedName>
</protein>